<evidence type="ECO:0000313" key="2">
    <source>
        <dbReference type="EMBL" id="BBD07384.1"/>
    </source>
</evidence>
<sequence>MLNSILLILAVIPLVAGSLFHAVAFMLAVAALVNLVSRVRRGMETGFPGTPLARHAKLAVPALAVLAADAALLWLAAGHSLA</sequence>
<keyword evidence="1" id="KW-1133">Transmembrane helix</keyword>
<proteinExistence type="predicted"/>
<keyword evidence="3" id="KW-1185">Reference proteome</keyword>
<dbReference type="RefSeq" id="WP_126376591.1">
    <property type="nucleotide sequence ID" value="NZ_AP017378.1"/>
</dbReference>
<name>A0A2Z6AVW7_9BACT</name>
<feature type="transmembrane region" description="Helical" evidence="1">
    <location>
        <begin position="6"/>
        <end position="37"/>
    </location>
</feature>
<protein>
    <submittedName>
        <fullName evidence="2">Uncharacterized protein</fullName>
    </submittedName>
</protein>
<keyword evidence="1" id="KW-0472">Membrane</keyword>
<reference evidence="2 3" key="1">
    <citation type="journal article" date="2018" name="Sci. Adv.">
        <title>Multi-heme cytochromes provide a pathway for survival in energy-limited environments.</title>
        <authorList>
            <person name="Deng X."/>
            <person name="Dohmae N."/>
            <person name="Nealson K.H."/>
            <person name="Hashimoto K."/>
            <person name="Okamoto A."/>
        </authorList>
    </citation>
    <scope>NUCLEOTIDE SEQUENCE [LARGE SCALE GENOMIC DNA]</scope>
    <source>
        <strain evidence="2 3">IS5</strain>
    </source>
</reference>
<gene>
    <name evidence="2" type="primary">ASPH</name>
    <name evidence="2" type="ORF">DFE_0658</name>
</gene>
<organism evidence="2 3">
    <name type="scientific">Desulfovibrio ferrophilus</name>
    <dbReference type="NCBI Taxonomy" id="241368"/>
    <lineage>
        <taxon>Bacteria</taxon>
        <taxon>Pseudomonadati</taxon>
        <taxon>Thermodesulfobacteriota</taxon>
        <taxon>Desulfovibrionia</taxon>
        <taxon>Desulfovibrionales</taxon>
        <taxon>Desulfovibrionaceae</taxon>
        <taxon>Desulfovibrio</taxon>
    </lineage>
</organism>
<dbReference type="EMBL" id="AP017378">
    <property type="protein sequence ID" value="BBD07384.1"/>
    <property type="molecule type" value="Genomic_DNA"/>
</dbReference>
<evidence type="ECO:0000313" key="3">
    <source>
        <dbReference type="Proteomes" id="UP000269883"/>
    </source>
</evidence>
<feature type="transmembrane region" description="Helical" evidence="1">
    <location>
        <begin position="58"/>
        <end position="77"/>
    </location>
</feature>
<evidence type="ECO:0000256" key="1">
    <source>
        <dbReference type="SAM" id="Phobius"/>
    </source>
</evidence>
<dbReference type="AlphaFoldDB" id="A0A2Z6AVW7"/>
<keyword evidence="1" id="KW-0812">Transmembrane</keyword>
<dbReference type="Proteomes" id="UP000269883">
    <property type="component" value="Chromosome"/>
</dbReference>
<accession>A0A2Z6AVW7</accession>
<dbReference type="KEGG" id="dfl:DFE_0658"/>